<comment type="subcellular location">
    <subcellularLocation>
        <location evidence="1">Cell membrane</location>
        <topology evidence="1">Multi-pass membrane protein</topology>
    </subcellularLocation>
</comment>
<name>A0A5K7YNS9_9BACT</name>
<dbReference type="InterPro" id="IPR000522">
    <property type="entry name" value="ABC_transptr_permease_BtuC"/>
</dbReference>
<dbReference type="Gene3D" id="1.10.3470.10">
    <property type="entry name" value="ABC transporter involved in vitamin B12 uptake, BtuC"/>
    <property type="match status" value="1"/>
</dbReference>
<keyword evidence="5 8" id="KW-0812">Transmembrane</keyword>
<feature type="transmembrane region" description="Helical" evidence="8">
    <location>
        <begin position="181"/>
        <end position="204"/>
    </location>
</feature>
<dbReference type="EMBL" id="AP021874">
    <property type="protein sequence ID" value="BBO68571.1"/>
    <property type="molecule type" value="Genomic_DNA"/>
</dbReference>
<evidence type="ECO:0000256" key="5">
    <source>
        <dbReference type="ARBA" id="ARBA00022692"/>
    </source>
</evidence>
<dbReference type="Pfam" id="PF01032">
    <property type="entry name" value="FecCD"/>
    <property type="match status" value="1"/>
</dbReference>
<evidence type="ECO:0000256" key="8">
    <source>
        <dbReference type="SAM" id="Phobius"/>
    </source>
</evidence>
<dbReference type="SUPFAM" id="SSF81345">
    <property type="entry name" value="ABC transporter involved in vitamin B12 uptake, BtuC"/>
    <property type="match status" value="1"/>
</dbReference>
<keyword evidence="10" id="KW-1185">Reference proteome</keyword>
<feature type="transmembrane region" description="Helical" evidence="8">
    <location>
        <begin position="224"/>
        <end position="244"/>
    </location>
</feature>
<keyword evidence="6 8" id="KW-1133">Transmembrane helix</keyword>
<dbReference type="GO" id="GO:0033214">
    <property type="term" value="P:siderophore-iron import into cell"/>
    <property type="evidence" value="ECO:0007669"/>
    <property type="project" value="TreeGrafter"/>
</dbReference>
<dbReference type="GO" id="GO:0005886">
    <property type="term" value="C:plasma membrane"/>
    <property type="evidence" value="ECO:0007669"/>
    <property type="project" value="UniProtKB-SubCell"/>
</dbReference>
<keyword evidence="4" id="KW-1003">Cell membrane</keyword>
<proteinExistence type="inferred from homology"/>
<dbReference type="GO" id="GO:0022857">
    <property type="term" value="F:transmembrane transporter activity"/>
    <property type="evidence" value="ECO:0007669"/>
    <property type="project" value="InterPro"/>
</dbReference>
<feature type="transmembrane region" description="Helical" evidence="8">
    <location>
        <begin position="340"/>
        <end position="360"/>
    </location>
</feature>
<keyword evidence="7 8" id="KW-0472">Membrane</keyword>
<sequence>MLKPSWRGGDARGKIGSQALTLGPAVPPSGTVTEAFLGYVRGKRTLMMSLMGLTAFLAVLAVTQGAYDITPKHLLRVLMGATVGPADIVVWKIRLPRIISAIVVGWGLSLSGLSIQSLLKNPLGSPSTLGISQGAAFGAAAAIVCFGQQMVSVTVFAFVGAMGATAVIMVLAGLRRLSPEAIILCGVALSSLFASATVLVQYLASDTQLAVVVFWTFGDVARAGWAEIGLLAAAVTVASLFLIYRRWDLNAMAAGEETARGLGVSVGRMRIYGMLAAALVAALATAFHGVIAFVGLIAPHIAKRLVGADHGLLIPFSAIIGAMLLLGADTIGRAVIGSGALPVGIVTSFMGAPMFLFLLVRGYR</sequence>
<reference evidence="9 10" key="1">
    <citation type="submission" date="2019-11" db="EMBL/GenBank/DDBJ databases">
        <title>Comparative genomics of hydrocarbon-degrading Desulfosarcina strains.</title>
        <authorList>
            <person name="Watanabe M."/>
            <person name="Kojima H."/>
            <person name="Fukui M."/>
        </authorList>
    </citation>
    <scope>NUCLEOTIDE SEQUENCE [LARGE SCALE GENOMIC DNA]</scope>
    <source>
        <strain evidence="9 10">PL12</strain>
    </source>
</reference>
<keyword evidence="3" id="KW-0813">Transport</keyword>
<protein>
    <submittedName>
        <fullName evidence="9">Iron ABC transporter permease</fullName>
    </submittedName>
</protein>
<evidence type="ECO:0000313" key="10">
    <source>
        <dbReference type="Proteomes" id="UP000427906"/>
    </source>
</evidence>
<gene>
    <name evidence="9" type="ORF">DSCA_25010</name>
</gene>
<dbReference type="RefSeq" id="WP_231716462.1">
    <property type="nucleotide sequence ID" value="NZ_AP021874.1"/>
</dbReference>
<evidence type="ECO:0000313" key="9">
    <source>
        <dbReference type="EMBL" id="BBO68571.1"/>
    </source>
</evidence>
<dbReference type="KEGG" id="dalk:DSCA_25010"/>
<evidence type="ECO:0000256" key="1">
    <source>
        <dbReference type="ARBA" id="ARBA00004651"/>
    </source>
</evidence>
<evidence type="ECO:0000256" key="2">
    <source>
        <dbReference type="ARBA" id="ARBA00007935"/>
    </source>
</evidence>
<feature type="transmembrane region" description="Helical" evidence="8">
    <location>
        <begin position="310"/>
        <end position="328"/>
    </location>
</feature>
<organism evidence="9 10">
    <name type="scientific">Desulfosarcina alkanivorans</name>
    <dbReference type="NCBI Taxonomy" id="571177"/>
    <lineage>
        <taxon>Bacteria</taxon>
        <taxon>Pseudomonadati</taxon>
        <taxon>Thermodesulfobacteriota</taxon>
        <taxon>Desulfobacteria</taxon>
        <taxon>Desulfobacterales</taxon>
        <taxon>Desulfosarcinaceae</taxon>
        <taxon>Desulfosarcina</taxon>
    </lineage>
</organism>
<evidence type="ECO:0000256" key="3">
    <source>
        <dbReference type="ARBA" id="ARBA00022448"/>
    </source>
</evidence>
<dbReference type="Proteomes" id="UP000427906">
    <property type="component" value="Chromosome"/>
</dbReference>
<evidence type="ECO:0000256" key="7">
    <source>
        <dbReference type="ARBA" id="ARBA00023136"/>
    </source>
</evidence>
<feature type="transmembrane region" description="Helical" evidence="8">
    <location>
        <begin position="98"/>
        <end position="119"/>
    </location>
</feature>
<dbReference type="PANTHER" id="PTHR30472">
    <property type="entry name" value="FERRIC ENTEROBACTIN TRANSPORT SYSTEM PERMEASE PROTEIN"/>
    <property type="match status" value="1"/>
</dbReference>
<dbReference type="InterPro" id="IPR037294">
    <property type="entry name" value="ABC_BtuC-like"/>
</dbReference>
<dbReference type="PANTHER" id="PTHR30472:SF25">
    <property type="entry name" value="ABC TRANSPORTER PERMEASE PROTEIN MJ0876-RELATED"/>
    <property type="match status" value="1"/>
</dbReference>
<dbReference type="FunFam" id="1.10.3470.10:FF:000001">
    <property type="entry name" value="Vitamin B12 ABC transporter permease BtuC"/>
    <property type="match status" value="1"/>
</dbReference>
<evidence type="ECO:0000256" key="4">
    <source>
        <dbReference type="ARBA" id="ARBA00022475"/>
    </source>
</evidence>
<feature type="transmembrane region" description="Helical" evidence="8">
    <location>
        <begin position="275"/>
        <end position="298"/>
    </location>
</feature>
<evidence type="ECO:0000256" key="6">
    <source>
        <dbReference type="ARBA" id="ARBA00022989"/>
    </source>
</evidence>
<accession>A0A5K7YNS9</accession>
<dbReference type="AlphaFoldDB" id="A0A5K7YNS9"/>
<dbReference type="CDD" id="cd06550">
    <property type="entry name" value="TM_ABC_iron-siderophores_like"/>
    <property type="match status" value="1"/>
</dbReference>
<comment type="similarity">
    <text evidence="2">Belongs to the binding-protein-dependent transport system permease family. FecCD subfamily.</text>
</comment>
<feature type="transmembrane region" description="Helical" evidence="8">
    <location>
        <begin position="155"/>
        <end position="174"/>
    </location>
</feature>
<feature type="transmembrane region" description="Helical" evidence="8">
    <location>
        <begin position="46"/>
        <end position="67"/>
    </location>
</feature>